<protein>
    <submittedName>
        <fullName evidence="5">GntR family transcriptional regulator</fullName>
    </submittedName>
</protein>
<dbReference type="SMART" id="SM00866">
    <property type="entry name" value="UTRA"/>
    <property type="match status" value="1"/>
</dbReference>
<dbReference type="Gene3D" id="3.40.1410.10">
    <property type="entry name" value="Chorismate lyase-like"/>
    <property type="match status" value="1"/>
</dbReference>
<dbReference type="InterPro" id="IPR028978">
    <property type="entry name" value="Chorismate_lyase_/UTRA_dom_sf"/>
</dbReference>
<dbReference type="GO" id="GO:0045892">
    <property type="term" value="P:negative regulation of DNA-templated transcription"/>
    <property type="evidence" value="ECO:0007669"/>
    <property type="project" value="TreeGrafter"/>
</dbReference>
<reference evidence="5 6" key="1">
    <citation type="submission" date="2019-09" db="EMBL/GenBank/DDBJ databases">
        <title>Genome sequence of Roseospira marina, one of the more divergent members of the non-sulfur purple photosynthetic bacterial family, the Rhodospirillaceae.</title>
        <authorList>
            <person name="Meyer T."/>
            <person name="Kyndt J."/>
        </authorList>
    </citation>
    <scope>NUCLEOTIDE SEQUENCE [LARGE SCALE GENOMIC DNA]</scope>
    <source>
        <strain evidence="5 6">DSM 15113</strain>
    </source>
</reference>
<evidence type="ECO:0000313" key="6">
    <source>
        <dbReference type="Proteomes" id="UP000324065"/>
    </source>
</evidence>
<dbReference type="SUPFAM" id="SSF64288">
    <property type="entry name" value="Chorismate lyase-like"/>
    <property type="match status" value="1"/>
</dbReference>
<dbReference type="Gene3D" id="1.10.10.10">
    <property type="entry name" value="Winged helix-like DNA-binding domain superfamily/Winged helix DNA-binding domain"/>
    <property type="match status" value="1"/>
</dbReference>
<dbReference type="PROSITE" id="PS50949">
    <property type="entry name" value="HTH_GNTR"/>
    <property type="match status" value="1"/>
</dbReference>
<keyword evidence="1" id="KW-0805">Transcription regulation</keyword>
<dbReference type="Pfam" id="PF07702">
    <property type="entry name" value="UTRA"/>
    <property type="match status" value="1"/>
</dbReference>
<dbReference type="PRINTS" id="PR00035">
    <property type="entry name" value="HTHGNTR"/>
</dbReference>
<dbReference type="InterPro" id="IPR036390">
    <property type="entry name" value="WH_DNA-bd_sf"/>
</dbReference>
<dbReference type="GO" id="GO:0003700">
    <property type="term" value="F:DNA-binding transcription factor activity"/>
    <property type="evidence" value="ECO:0007669"/>
    <property type="project" value="InterPro"/>
</dbReference>
<evidence type="ECO:0000256" key="2">
    <source>
        <dbReference type="ARBA" id="ARBA00023125"/>
    </source>
</evidence>
<comment type="caution">
    <text evidence="5">The sequence shown here is derived from an EMBL/GenBank/DDBJ whole genome shotgun (WGS) entry which is preliminary data.</text>
</comment>
<organism evidence="5 6">
    <name type="scientific">Roseospira marina</name>
    <dbReference type="NCBI Taxonomy" id="140057"/>
    <lineage>
        <taxon>Bacteria</taxon>
        <taxon>Pseudomonadati</taxon>
        <taxon>Pseudomonadota</taxon>
        <taxon>Alphaproteobacteria</taxon>
        <taxon>Rhodospirillales</taxon>
        <taxon>Rhodospirillaceae</taxon>
        <taxon>Roseospira</taxon>
    </lineage>
</organism>
<evidence type="ECO:0000256" key="3">
    <source>
        <dbReference type="ARBA" id="ARBA00023163"/>
    </source>
</evidence>
<feature type="domain" description="HTH gntR-type" evidence="4">
    <location>
        <begin position="7"/>
        <end position="75"/>
    </location>
</feature>
<evidence type="ECO:0000313" key="5">
    <source>
        <dbReference type="EMBL" id="KAA5605813.1"/>
    </source>
</evidence>
<gene>
    <name evidence="5" type="ORF">F1188_09380</name>
</gene>
<dbReference type="OrthoDB" id="9808698at2"/>
<dbReference type="AlphaFoldDB" id="A0A5M6IC88"/>
<keyword evidence="3" id="KW-0804">Transcription</keyword>
<proteinExistence type="predicted"/>
<accession>A0A5M6IC88</accession>
<sequence length="238" mass="26341">MIRQVRFDKKGRVIKRLMQRIERGQWRKGSVLPGEHRLAEEFAVSRGTLREALAELKRQNYIATQSGVGSIVTYDGQPLDHHLGWARALAASGFSVTTELLDLALVHRPDLHDDHGHTDYVRIERRRITDTGVAVSLECALVPACDGLERLPDTGLVDGSVTASLAACGFIGTHGDQWVGCRPLDAREAQTLGRAEGTVFLAPVRVTRDPKNRFVERVDSLLDPAHFRMHLTFGAPPP</sequence>
<evidence type="ECO:0000256" key="1">
    <source>
        <dbReference type="ARBA" id="ARBA00023015"/>
    </source>
</evidence>
<keyword evidence="2" id="KW-0238">DNA-binding</keyword>
<keyword evidence="6" id="KW-1185">Reference proteome</keyword>
<dbReference type="InterPro" id="IPR011663">
    <property type="entry name" value="UTRA"/>
</dbReference>
<dbReference type="PANTHER" id="PTHR44846">
    <property type="entry name" value="MANNOSYL-D-GLYCERATE TRANSPORT/METABOLISM SYSTEM REPRESSOR MNGR-RELATED"/>
    <property type="match status" value="1"/>
</dbReference>
<evidence type="ECO:0000259" key="4">
    <source>
        <dbReference type="PROSITE" id="PS50949"/>
    </source>
</evidence>
<dbReference type="InterPro" id="IPR050679">
    <property type="entry name" value="Bact_HTH_transcr_reg"/>
</dbReference>
<dbReference type="PANTHER" id="PTHR44846:SF17">
    <property type="entry name" value="GNTR-FAMILY TRANSCRIPTIONAL REGULATOR"/>
    <property type="match status" value="1"/>
</dbReference>
<dbReference type="InterPro" id="IPR036388">
    <property type="entry name" value="WH-like_DNA-bd_sf"/>
</dbReference>
<dbReference type="SUPFAM" id="SSF46785">
    <property type="entry name" value="Winged helix' DNA-binding domain"/>
    <property type="match status" value="1"/>
</dbReference>
<dbReference type="EMBL" id="VWPJ01000007">
    <property type="protein sequence ID" value="KAA5605813.1"/>
    <property type="molecule type" value="Genomic_DNA"/>
</dbReference>
<dbReference type="CDD" id="cd07377">
    <property type="entry name" value="WHTH_GntR"/>
    <property type="match status" value="1"/>
</dbReference>
<dbReference type="Pfam" id="PF00392">
    <property type="entry name" value="GntR"/>
    <property type="match status" value="1"/>
</dbReference>
<dbReference type="GO" id="GO:0003677">
    <property type="term" value="F:DNA binding"/>
    <property type="evidence" value="ECO:0007669"/>
    <property type="project" value="UniProtKB-KW"/>
</dbReference>
<dbReference type="Proteomes" id="UP000324065">
    <property type="component" value="Unassembled WGS sequence"/>
</dbReference>
<dbReference type="InterPro" id="IPR000524">
    <property type="entry name" value="Tscrpt_reg_HTH_GntR"/>
</dbReference>
<dbReference type="RefSeq" id="WP_150062143.1">
    <property type="nucleotide sequence ID" value="NZ_JACHII010000004.1"/>
</dbReference>
<dbReference type="SMART" id="SM00345">
    <property type="entry name" value="HTH_GNTR"/>
    <property type="match status" value="1"/>
</dbReference>
<name>A0A5M6IC88_9PROT</name>